<dbReference type="PANTHER" id="PTHR35120:SF1">
    <property type="entry name" value="OS01G0756000 PROTEIN"/>
    <property type="match status" value="1"/>
</dbReference>
<organism evidence="2 3">
    <name type="scientific">Aegilops tauschii subsp. strangulata</name>
    <name type="common">Goatgrass</name>
    <dbReference type="NCBI Taxonomy" id="200361"/>
    <lineage>
        <taxon>Eukaryota</taxon>
        <taxon>Viridiplantae</taxon>
        <taxon>Streptophyta</taxon>
        <taxon>Embryophyta</taxon>
        <taxon>Tracheophyta</taxon>
        <taxon>Spermatophyta</taxon>
        <taxon>Magnoliopsida</taxon>
        <taxon>Liliopsida</taxon>
        <taxon>Poales</taxon>
        <taxon>Poaceae</taxon>
        <taxon>BOP clade</taxon>
        <taxon>Pooideae</taxon>
        <taxon>Triticodae</taxon>
        <taxon>Triticeae</taxon>
        <taxon>Triticinae</taxon>
        <taxon>Aegilops</taxon>
    </lineage>
</organism>
<keyword evidence="3" id="KW-1185">Reference proteome</keyword>
<feature type="compositionally biased region" description="Pro residues" evidence="1">
    <location>
        <begin position="14"/>
        <end position="29"/>
    </location>
</feature>
<feature type="region of interest" description="Disordered" evidence="1">
    <location>
        <begin position="1"/>
        <end position="74"/>
    </location>
</feature>
<evidence type="ECO:0000256" key="1">
    <source>
        <dbReference type="SAM" id="MobiDB-lite"/>
    </source>
</evidence>
<reference evidence="3" key="2">
    <citation type="journal article" date="2017" name="Nat. Plants">
        <title>The Aegilops tauschii genome reveals multiple impacts of transposons.</title>
        <authorList>
            <person name="Zhao G."/>
            <person name="Zou C."/>
            <person name="Li K."/>
            <person name="Wang K."/>
            <person name="Li T."/>
            <person name="Gao L."/>
            <person name="Zhang X."/>
            <person name="Wang H."/>
            <person name="Yang Z."/>
            <person name="Liu X."/>
            <person name="Jiang W."/>
            <person name="Mao L."/>
            <person name="Kong X."/>
            <person name="Jiao Y."/>
            <person name="Jia J."/>
        </authorList>
    </citation>
    <scope>NUCLEOTIDE SEQUENCE [LARGE SCALE GENOMIC DNA]</scope>
    <source>
        <strain evidence="3">cv. AL8/78</strain>
    </source>
</reference>
<evidence type="ECO:0000313" key="3">
    <source>
        <dbReference type="Proteomes" id="UP000015105"/>
    </source>
</evidence>
<protein>
    <submittedName>
        <fullName evidence="2">Uncharacterized protein</fullName>
    </submittedName>
</protein>
<dbReference type="PANTHER" id="PTHR35120">
    <property type="entry name" value="HISTONE ACETYLTRANSFERASE KAT6B-LIKE"/>
    <property type="match status" value="1"/>
</dbReference>
<dbReference type="Gramene" id="AET0Gv20037400.2">
    <property type="protein sequence ID" value="AET0Gv20037400.2"/>
    <property type="gene ID" value="AET0Gv20037400"/>
</dbReference>
<evidence type="ECO:0000313" key="2">
    <source>
        <dbReference type="EnsemblPlants" id="AET0Gv20037400.3"/>
    </source>
</evidence>
<accession>A0A452XD50</accession>
<proteinExistence type="predicted"/>
<dbReference type="Proteomes" id="UP000015105">
    <property type="component" value="Unassembled WGS sequence"/>
</dbReference>
<name>A0A452XD50_AEGTS</name>
<dbReference type="Gramene" id="AET0Gv20037400.3">
    <property type="protein sequence ID" value="AET0Gv20037400.3"/>
    <property type="gene ID" value="AET0Gv20037400"/>
</dbReference>
<dbReference type="EnsemblPlants" id="AET0Gv20037400.3">
    <property type="protein sequence ID" value="AET0Gv20037400.3"/>
    <property type="gene ID" value="AET0Gv20037400"/>
</dbReference>
<dbReference type="EnsemblPlants" id="AET0Gv20037400.2">
    <property type="protein sequence ID" value="AET0Gv20037400.2"/>
    <property type="gene ID" value="AET0Gv20037400"/>
</dbReference>
<sequence length="300" mass="33410">LPFRQKPQRRAEPSPFPTQPRPRPVPNPSENPSRSIHPMSLGRPYRGNAAAGGDDRRAAPLGNRRGQSAAAGGGGAALPGSLGLGSFPRHDLPAPPDGLDLNAVVAPPVSQVAPAPARPSHACVQKLRDRVRTLETAFSDADRILRDIQGEIQQMREEGHEKDRQIRSIVEDSEKERRSRHIRIKQFDHDKELMRGTLQGYKEKLKKSSDAFLEYQRMCEGSGVSSSGVMADEQNRILMMEKQSCVDNITWFRKYMLSRFGECADEIAILATRTAYLNNELQRLNDYIQIPDLNNGGPQL</sequence>
<dbReference type="AlphaFoldDB" id="A0A452XD50"/>
<reference evidence="3" key="1">
    <citation type="journal article" date="2014" name="Science">
        <title>Ancient hybridizations among the ancestral genomes of bread wheat.</title>
        <authorList>
            <consortium name="International Wheat Genome Sequencing Consortium,"/>
            <person name="Marcussen T."/>
            <person name="Sandve S.R."/>
            <person name="Heier L."/>
            <person name="Spannagl M."/>
            <person name="Pfeifer M."/>
            <person name="Jakobsen K.S."/>
            <person name="Wulff B.B."/>
            <person name="Steuernagel B."/>
            <person name="Mayer K.F."/>
            <person name="Olsen O.A."/>
        </authorList>
    </citation>
    <scope>NUCLEOTIDE SEQUENCE [LARGE SCALE GENOMIC DNA]</scope>
    <source>
        <strain evidence="3">cv. AL8/78</strain>
    </source>
</reference>
<reference evidence="2" key="3">
    <citation type="submission" date="2019-03" db="UniProtKB">
        <authorList>
            <consortium name="EnsemblPlants"/>
        </authorList>
    </citation>
    <scope>IDENTIFICATION</scope>
</reference>